<gene>
    <name evidence="1" type="ORF">GRI44_05230</name>
</gene>
<reference evidence="1 2" key="1">
    <citation type="submission" date="2019-12" db="EMBL/GenBank/DDBJ databases">
        <title>Genomic-based taxomic classification of the family Erythrobacteraceae.</title>
        <authorList>
            <person name="Xu L."/>
        </authorList>
    </citation>
    <scope>NUCLEOTIDE SEQUENCE [LARGE SCALE GENOMIC DNA]</scope>
    <source>
        <strain evidence="1 2">KCTC 52259</strain>
    </source>
</reference>
<dbReference type="OrthoDB" id="5513072at2"/>
<name>A0A6L7GEV4_9SPHN</name>
<keyword evidence="2" id="KW-1185">Reference proteome</keyword>
<dbReference type="PRINTS" id="PR00081">
    <property type="entry name" value="GDHRDH"/>
</dbReference>
<evidence type="ECO:0000313" key="1">
    <source>
        <dbReference type="EMBL" id="MXP14150.1"/>
    </source>
</evidence>
<dbReference type="Gene3D" id="3.40.50.720">
    <property type="entry name" value="NAD(P)-binding Rossmann-like Domain"/>
    <property type="match status" value="1"/>
</dbReference>
<accession>A0A6L7GEV4</accession>
<protein>
    <submittedName>
        <fullName evidence="1">SDR family NAD(P)-dependent oxidoreductase</fullName>
    </submittedName>
</protein>
<dbReference type="SUPFAM" id="SSF51735">
    <property type="entry name" value="NAD(P)-binding Rossmann-fold domains"/>
    <property type="match status" value="1"/>
</dbReference>
<dbReference type="PANTHER" id="PTHR43431:SF7">
    <property type="entry name" value="OXIDOREDUCTASE, SHORT CHAIN DEHYDROGENASE_REDUCTASE FAMILY (AFU_ORTHOLOGUE AFUA_5G14000)"/>
    <property type="match status" value="1"/>
</dbReference>
<evidence type="ECO:0000313" key="2">
    <source>
        <dbReference type="Proteomes" id="UP000473531"/>
    </source>
</evidence>
<comment type="caution">
    <text evidence="1">The sequence shown here is derived from an EMBL/GenBank/DDBJ whole genome shotgun (WGS) entry which is preliminary data.</text>
</comment>
<sequence length="241" mass="26070">MIPRNASVAIVGAGDYIGAAIARRFAREGYIVFMGRRNGEKLEPLKAEIEAAGGRAVACTLDAREEDQLTAFINQAEDAAPLEVAIFNIGANVNFPLLETTSRVFRKVWELACFAGFLTAREAARVMLPRGHGSIFFTGATASLRGGSGYAAFASAKFGNRAVAQTAARELGSKGIHVAHLIIDAGVDTEWVRQRMADAGALAGRKLMSPDSVAEAYWQLHRQPDDAWTFETEIRPSTEPW</sequence>
<proteinExistence type="predicted"/>
<organism evidence="1 2">
    <name type="scientific">Allopontixanthobacter confluentis</name>
    <dbReference type="NCBI Taxonomy" id="1849021"/>
    <lineage>
        <taxon>Bacteria</taxon>
        <taxon>Pseudomonadati</taxon>
        <taxon>Pseudomonadota</taxon>
        <taxon>Alphaproteobacteria</taxon>
        <taxon>Sphingomonadales</taxon>
        <taxon>Erythrobacteraceae</taxon>
        <taxon>Allopontixanthobacter</taxon>
    </lineage>
</organism>
<dbReference type="Proteomes" id="UP000473531">
    <property type="component" value="Unassembled WGS sequence"/>
</dbReference>
<dbReference type="AlphaFoldDB" id="A0A6L7GEV4"/>
<dbReference type="InterPro" id="IPR002347">
    <property type="entry name" value="SDR_fam"/>
</dbReference>
<dbReference type="InterPro" id="IPR036291">
    <property type="entry name" value="NAD(P)-bd_dom_sf"/>
</dbReference>
<dbReference type="PANTHER" id="PTHR43431">
    <property type="entry name" value="OXIDOREDUCTASE, SHORT CHAIN DEHYDROGENASE/REDUCTASE FAMILY (AFU_ORTHOLOGUE AFUA_5G14000)"/>
    <property type="match status" value="1"/>
</dbReference>
<dbReference type="EMBL" id="WTYU01000001">
    <property type="protein sequence ID" value="MXP14150.1"/>
    <property type="molecule type" value="Genomic_DNA"/>
</dbReference>
<dbReference type="Pfam" id="PF00106">
    <property type="entry name" value="adh_short"/>
    <property type="match status" value="1"/>
</dbReference>